<keyword evidence="3" id="KW-0597">Phosphoprotein</keyword>
<dbReference type="EMBL" id="JAADJT010000009">
    <property type="protein sequence ID" value="NGZ86600.1"/>
    <property type="molecule type" value="Genomic_DNA"/>
</dbReference>
<evidence type="ECO:0000259" key="12">
    <source>
        <dbReference type="PROSITE" id="PS50113"/>
    </source>
</evidence>
<dbReference type="InterPro" id="IPR005467">
    <property type="entry name" value="His_kinase_dom"/>
</dbReference>
<dbReference type="PROSITE" id="PS50112">
    <property type="entry name" value="PAS"/>
    <property type="match status" value="1"/>
</dbReference>
<keyword evidence="14" id="KW-1185">Reference proteome</keyword>
<comment type="catalytic activity">
    <reaction evidence="1">
        <text>ATP + protein L-histidine = ADP + protein N-phospho-L-histidine.</text>
        <dbReference type="EC" id="2.7.13.3"/>
    </reaction>
</comment>
<dbReference type="CDD" id="cd00082">
    <property type="entry name" value="HisKA"/>
    <property type="match status" value="1"/>
</dbReference>
<dbReference type="SMART" id="SM00388">
    <property type="entry name" value="HisKA"/>
    <property type="match status" value="1"/>
</dbReference>
<dbReference type="InterPro" id="IPR003594">
    <property type="entry name" value="HATPase_dom"/>
</dbReference>
<dbReference type="InterPro" id="IPR036097">
    <property type="entry name" value="HisK_dim/P_sf"/>
</dbReference>
<keyword evidence="7" id="KW-0067">ATP-binding</keyword>
<dbReference type="Pfam" id="PF02518">
    <property type="entry name" value="HATPase_c"/>
    <property type="match status" value="1"/>
</dbReference>
<evidence type="ECO:0000256" key="5">
    <source>
        <dbReference type="ARBA" id="ARBA00022741"/>
    </source>
</evidence>
<evidence type="ECO:0000256" key="1">
    <source>
        <dbReference type="ARBA" id="ARBA00000085"/>
    </source>
</evidence>
<dbReference type="Gene3D" id="3.30.565.10">
    <property type="entry name" value="Histidine kinase-like ATPase, C-terminal domain"/>
    <property type="match status" value="1"/>
</dbReference>
<evidence type="ECO:0000256" key="2">
    <source>
        <dbReference type="ARBA" id="ARBA00012438"/>
    </source>
</evidence>
<keyword evidence="5" id="KW-0547">Nucleotide-binding</keyword>
<dbReference type="SMART" id="SM00086">
    <property type="entry name" value="PAC"/>
    <property type="match status" value="1"/>
</dbReference>
<dbReference type="Gene3D" id="3.30.450.20">
    <property type="entry name" value="PAS domain"/>
    <property type="match status" value="1"/>
</dbReference>
<dbReference type="InterPro" id="IPR000700">
    <property type="entry name" value="PAS-assoc_C"/>
</dbReference>
<dbReference type="SUPFAM" id="SSF55874">
    <property type="entry name" value="ATPase domain of HSP90 chaperone/DNA topoisomerase II/histidine kinase"/>
    <property type="match status" value="1"/>
</dbReference>
<dbReference type="InterPro" id="IPR003661">
    <property type="entry name" value="HisK_dim/P_dom"/>
</dbReference>
<reference evidence="14" key="2">
    <citation type="submission" date="2023-07" db="EMBL/GenBank/DDBJ databases">
        <title>Duganella aceri sp. nov., isolated from tree sap.</title>
        <authorList>
            <person name="Kim I.S."/>
        </authorList>
    </citation>
    <scope>NUCLEOTIDE SEQUENCE [LARGE SCALE GENOMIC DNA]</scope>
    <source>
        <strain evidence="14">SAP-35</strain>
    </source>
</reference>
<protein>
    <recommendedName>
        <fullName evidence="2">histidine kinase</fullName>
        <ecNumber evidence="2">2.7.13.3</ecNumber>
    </recommendedName>
</protein>
<dbReference type="InterPro" id="IPR000014">
    <property type="entry name" value="PAS"/>
</dbReference>
<feature type="transmembrane region" description="Helical" evidence="9">
    <location>
        <begin position="263"/>
        <end position="283"/>
    </location>
</feature>
<evidence type="ECO:0000259" key="10">
    <source>
        <dbReference type="PROSITE" id="PS50109"/>
    </source>
</evidence>
<feature type="domain" description="PAC" evidence="12">
    <location>
        <begin position="373"/>
        <end position="425"/>
    </location>
</feature>
<dbReference type="InterPro" id="IPR035965">
    <property type="entry name" value="PAS-like_dom_sf"/>
</dbReference>
<dbReference type="CDD" id="cd00130">
    <property type="entry name" value="PAS"/>
    <property type="match status" value="1"/>
</dbReference>
<proteinExistence type="predicted"/>
<dbReference type="SMART" id="SM00387">
    <property type="entry name" value="HATPase_c"/>
    <property type="match status" value="1"/>
</dbReference>
<evidence type="ECO:0000313" key="13">
    <source>
        <dbReference type="EMBL" id="NGZ86600.1"/>
    </source>
</evidence>
<feature type="domain" description="Histidine kinase" evidence="10">
    <location>
        <begin position="445"/>
        <end position="667"/>
    </location>
</feature>
<comment type="caution">
    <text evidence="13">The sequence shown here is derived from an EMBL/GenBank/DDBJ whole genome shotgun (WGS) entry which is preliminary data.</text>
</comment>
<dbReference type="Proteomes" id="UP000666369">
    <property type="component" value="Unassembled WGS sequence"/>
</dbReference>
<name>A0ABX0FPY4_9BURK</name>
<keyword evidence="9" id="KW-1133">Transmembrane helix</keyword>
<evidence type="ECO:0000256" key="6">
    <source>
        <dbReference type="ARBA" id="ARBA00022777"/>
    </source>
</evidence>
<dbReference type="Gene3D" id="1.10.287.130">
    <property type="match status" value="1"/>
</dbReference>
<dbReference type="Pfam" id="PF00512">
    <property type="entry name" value="HisKA"/>
    <property type="match status" value="1"/>
</dbReference>
<evidence type="ECO:0000256" key="9">
    <source>
        <dbReference type="SAM" id="Phobius"/>
    </source>
</evidence>
<keyword evidence="9" id="KW-0812">Transmembrane</keyword>
<organism evidence="13 14">
    <name type="scientific">Duganella aceris</name>
    <dbReference type="NCBI Taxonomy" id="2703883"/>
    <lineage>
        <taxon>Bacteria</taxon>
        <taxon>Pseudomonadati</taxon>
        <taxon>Pseudomonadota</taxon>
        <taxon>Betaproteobacteria</taxon>
        <taxon>Burkholderiales</taxon>
        <taxon>Oxalobacteraceae</taxon>
        <taxon>Telluria group</taxon>
        <taxon>Duganella</taxon>
    </lineage>
</organism>
<evidence type="ECO:0000256" key="7">
    <source>
        <dbReference type="ARBA" id="ARBA00022840"/>
    </source>
</evidence>
<dbReference type="PANTHER" id="PTHR43065">
    <property type="entry name" value="SENSOR HISTIDINE KINASE"/>
    <property type="match status" value="1"/>
</dbReference>
<dbReference type="NCBIfam" id="TIGR00229">
    <property type="entry name" value="sensory_box"/>
    <property type="match status" value="1"/>
</dbReference>
<evidence type="ECO:0000313" key="14">
    <source>
        <dbReference type="Proteomes" id="UP000666369"/>
    </source>
</evidence>
<keyword evidence="9" id="KW-0472">Membrane</keyword>
<dbReference type="InterPro" id="IPR001610">
    <property type="entry name" value="PAC"/>
</dbReference>
<dbReference type="PRINTS" id="PR00344">
    <property type="entry name" value="BCTRLSENSOR"/>
</dbReference>
<dbReference type="PROSITE" id="PS50113">
    <property type="entry name" value="PAC"/>
    <property type="match status" value="1"/>
</dbReference>
<feature type="transmembrane region" description="Helical" evidence="9">
    <location>
        <begin position="21"/>
        <end position="40"/>
    </location>
</feature>
<dbReference type="EC" id="2.7.13.3" evidence="2"/>
<keyword evidence="8" id="KW-0902">Two-component regulatory system</keyword>
<dbReference type="PANTHER" id="PTHR43065:SF10">
    <property type="entry name" value="PEROXIDE STRESS-ACTIVATED HISTIDINE KINASE MAK3"/>
    <property type="match status" value="1"/>
</dbReference>
<keyword evidence="6" id="KW-0418">Kinase</keyword>
<dbReference type="PROSITE" id="PS50109">
    <property type="entry name" value="HIS_KIN"/>
    <property type="match status" value="1"/>
</dbReference>
<dbReference type="SUPFAM" id="SSF55785">
    <property type="entry name" value="PYP-like sensor domain (PAS domain)"/>
    <property type="match status" value="1"/>
</dbReference>
<accession>A0ABX0FPY4</accession>
<gene>
    <name evidence="13" type="ORF">GW587_20345</name>
</gene>
<evidence type="ECO:0000256" key="4">
    <source>
        <dbReference type="ARBA" id="ARBA00022679"/>
    </source>
</evidence>
<evidence type="ECO:0000256" key="3">
    <source>
        <dbReference type="ARBA" id="ARBA00022553"/>
    </source>
</evidence>
<dbReference type="SMART" id="SM00091">
    <property type="entry name" value="PAS"/>
    <property type="match status" value="1"/>
</dbReference>
<feature type="domain" description="PAS" evidence="11">
    <location>
        <begin position="298"/>
        <end position="370"/>
    </location>
</feature>
<dbReference type="Pfam" id="PF13426">
    <property type="entry name" value="PAS_9"/>
    <property type="match status" value="1"/>
</dbReference>
<keyword evidence="4" id="KW-0808">Transferase</keyword>
<evidence type="ECO:0000256" key="8">
    <source>
        <dbReference type="ARBA" id="ARBA00023012"/>
    </source>
</evidence>
<dbReference type="SUPFAM" id="SSF47384">
    <property type="entry name" value="Homodimeric domain of signal transducing histidine kinase"/>
    <property type="match status" value="1"/>
</dbReference>
<dbReference type="InterPro" id="IPR036890">
    <property type="entry name" value="HATPase_C_sf"/>
</dbReference>
<sequence>MTAPPLTPAARRPQTSYVLRWLLPIVLVLFFLAILIWLPWQARQMESNERQEQLIADTLWVEQTIRFQLGRDEESLRSLALEISADRLSPALLHEHMARILKNGHELLRVVWLKPDGALAGSSDPLPAPVQLTEASRATAELTRRTRRPMYTQPEAQTRNPSAAPAAVLMDYHVPLFRGDEYLGDLVATYQTSALLDEMVPWWFAQDNQVTLVDRDDKVLARRAAAGPGHGVYTHKRALDLPGATVTLVTDSVKSEPQLLPNLLVGSVIVLSLGLLWSLLALWGHISRRLAAEGALRQQMSFRTAMENSLVTGLRARDLEGRITYVNPAFCQIVGYPADDIVGKLPPMPYWAPEAMSEYQTRFANVLAGKVTPQFETVFQRPDGERVPVLVFEAPLVDKDGKQTGWMGSILDISDRKRIEELNRQQHEKLQASARLATMGEIASMLAHELNQPLAAISSYTTGALNLLGRAQSSGDAVDCGVLKPALEQASAQAQRAGQIIRSVHEFVKKREPLRQEIAIPSLLDGIRALIDLQARQSYVSFRAELPADLPMVRADRVMIEQVLLNLTRNAIEAMQHIPPQRRMLDVVAEYDAATAQVSVAVIDQGHGIPQEVAERLFSPFFSTKAEGMGMGLNICRTAIEFHGGALTYRANPQGGTIFTFVLPAVPAAATQET</sequence>
<dbReference type="RefSeq" id="WP_166106440.1">
    <property type="nucleotide sequence ID" value="NZ_JAADJT010000009.1"/>
</dbReference>
<evidence type="ECO:0000259" key="11">
    <source>
        <dbReference type="PROSITE" id="PS50112"/>
    </source>
</evidence>
<dbReference type="InterPro" id="IPR004358">
    <property type="entry name" value="Sig_transdc_His_kin-like_C"/>
</dbReference>
<reference evidence="13 14" key="1">
    <citation type="submission" date="2020-01" db="EMBL/GenBank/DDBJ databases">
        <authorList>
            <person name="Lee S.D."/>
        </authorList>
    </citation>
    <scope>NUCLEOTIDE SEQUENCE [LARGE SCALE GENOMIC DNA]</scope>
    <source>
        <strain evidence="13 14">SAP-35</strain>
    </source>
</reference>